<protein>
    <submittedName>
        <fullName evidence="1">Uncharacterized protein</fullName>
    </submittedName>
</protein>
<reference evidence="1" key="1">
    <citation type="submission" date="2022-08" db="EMBL/GenBank/DDBJ databases">
        <authorList>
            <consortium name="DOE Joint Genome Institute"/>
            <person name="Min B."/>
            <person name="Riley R."/>
            <person name="Sierra-Patev S."/>
            <person name="Naranjo-Ortiz M."/>
            <person name="Looney B."/>
            <person name="Konkel Z."/>
            <person name="Slot J.C."/>
            <person name="Sakamoto Y."/>
            <person name="Steenwyk J.L."/>
            <person name="Rokas A."/>
            <person name="Carro J."/>
            <person name="Camarero S."/>
            <person name="Ferreira P."/>
            <person name="Molpeceres G."/>
            <person name="Ruiz-Duenas F.J."/>
            <person name="Serrano A."/>
            <person name="Henrissat B."/>
            <person name="Drula E."/>
            <person name="Hughes K.W."/>
            <person name="Mata J.L."/>
            <person name="Ishikawa N.K."/>
            <person name="Vargas-Isla R."/>
            <person name="Ushijima S."/>
            <person name="Smith C.A."/>
            <person name="Ahrendt S."/>
            <person name="Andreopoulos W."/>
            <person name="He G."/>
            <person name="Labutti K."/>
            <person name="Lipzen A."/>
            <person name="Ng V."/>
            <person name="Sandor L."/>
            <person name="Barry K."/>
            <person name="Martinez A.T."/>
            <person name="Xiao Y."/>
            <person name="Gibbons J.G."/>
            <person name="Terashima K."/>
            <person name="Hibbett D.S."/>
            <person name="Grigoriev I.V."/>
        </authorList>
    </citation>
    <scope>NUCLEOTIDE SEQUENCE</scope>
    <source>
        <strain evidence="1">Sp2 HRB7682 ss15</strain>
    </source>
</reference>
<reference evidence="1" key="2">
    <citation type="journal article" date="2023" name="Proc. Natl. Acad. Sci. U.S.A.">
        <title>A global phylogenomic analysis of the shiitake genus Lentinula.</title>
        <authorList>
            <person name="Sierra-Patev S."/>
            <person name="Min B."/>
            <person name="Naranjo-Ortiz M."/>
            <person name="Looney B."/>
            <person name="Konkel Z."/>
            <person name="Slot J.C."/>
            <person name="Sakamoto Y."/>
            <person name="Steenwyk J.L."/>
            <person name="Rokas A."/>
            <person name="Carro J."/>
            <person name="Camarero S."/>
            <person name="Ferreira P."/>
            <person name="Molpeceres G."/>
            <person name="Ruiz-Duenas F.J."/>
            <person name="Serrano A."/>
            <person name="Henrissat B."/>
            <person name="Drula E."/>
            <person name="Hughes K.W."/>
            <person name="Mata J.L."/>
            <person name="Ishikawa N.K."/>
            <person name="Vargas-Isla R."/>
            <person name="Ushijima S."/>
            <person name="Smith C.A."/>
            <person name="Donoghue J."/>
            <person name="Ahrendt S."/>
            <person name="Andreopoulos W."/>
            <person name="He G."/>
            <person name="LaButti K."/>
            <person name="Lipzen A."/>
            <person name="Ng V."/>
            <person name="Riley R."/>
            <person name="Sandor L."/>
            <person name="Barry K."/>
            <person name="Martinez A.T."/>
            <person name="Xiao Y."/>
            <person name="Gibbons J.G."/>
            <person name="Terashima K."/>
            <person name="Grigoriev I.V."/>
            <person name="Hibbett D."/>
        </authorList>
    </citation>
    <scope>NUCLEOTIDE SEQUENCE</scope>
    <source>
        <strain evidence="1">Sp2 HRB7682 ss15</strain>
    </source>
</reference>
<dbReference type="AlphaFoldDB" id="A0A9W9A0S5"/>
<evidence type="ECO:0000313" key="1">
    <source>
        <dbReference type="EMBL" id="KAJ4471279.1"/>
    </source>
</evidence>
<gene>
    <name evidence="1" type="ORF">C8J55DRAFT_563590</name>
</gene>
<accession>A0A9W9A0S5</accession>
<comment type="caution">
    <text evidence="1">The sequence shown here is derived from an EMBL/GenBank/DDBJ whole genome shotgun (WGS) entry which is preliminary data.</text>
</comment>
<name>A0A9W9A0S5_9AGAR</name>
<sequence>MQTLTQETLLRICCRFGEGRQTLLAVAQTCRALNRRMNGYIYVTATKKDLLTLGKTSTCSQQFGGLHCATFVQHISFHLSVTTDDITNLVRAALANVALHRSTFTVLTFEFMNSDLTLADLFEDQLPLSFREVRTIRMCGVSASNRQDVASHLILQMCSIHLTTLSLDLQLASAPIDYNILREWLATLIDRSPNLETLSLRFDYNFINQSTDSLQQLLNSNKFTFTRLQILILYDPNGLFDTSSLLKRHTVLRRLSYVSVPTPDRKVLHCIARHSLTNFTGWVVHATSLLDAKLCALRCITLKSCMPSAIEWYEFTAALRCYNLITVLHMRDPGGYLFRHIQSLVASVPQLQELSFVLCSHWHGWKYRNRLDIFELVLSELVHLRFFVAMINGDDERLALAFSNAIAARETNDELEEVRIYSTLADFNLDPPPLIVEWYKEGIVHRRPDIYKSEYMSLLRCYASRTV</sequence>
<organism evidence="1 2">
    <name type="scientific">Lentinula lateritia</name>
    <dbReference type="NCBI Taxonomy" id="40482"/>
    <lineage>
        <taxon>Eukaryota</taxon>
        <taxon>Fungi</taxon>
        <taxon>Dikarya</taxon>
        <taxon>Basidiomycota</taxon>
        <taxon>Agaricomycotina</taxon>
        <taxon>Agaricomycetes</taxon>
        <taxon>Agaricomycetidae</taxon>
        <taxon>Agaricales</taxon>
        <taxon>Marasmiineae</taxon>
        <taxon>Omphalotaceae</taxon>
        <taxon>Lentinula</taxon>
    </lineage>
</organism>
<dbReference type="EMBL" id="JANVFS010000029">
    <property type="protein sequence ID" value="KAJ4471279.1"/>
    <property type="molecule type" value="Genomic_DNA"/>
</dbReference>
<dbReference type="Proteomes" id="UP001150238">
    <property type="component" value="Unassembled WGS sequence"/>
</dbReference>
<evidence type="ECO:0000313" key="2">
    <source>
        <dbReference type="Proteomes" id="UP001150238"/>
    </source>
</evidence>
<proteinExistence type="predicted"/>